<keyword evidence="1" id="KW-0175">Coiled coil</keyword>
<comment type="caution">
    <text evidence="2">The sequence shown here is derived from an EMBL/GenBank/DDBJ whole genome shotgun (WGS) entry which is preliminary data.</text>
</comment>
<dbReference type="Proteomes" id="UP000216207">
    <property type="component" value="Unassembled WGS sequence"/>
</dbReference>
<reference evidence="2 3" key="1">
    <citation type="submission" date="2017-07" db="EMBL/GenBank/DDBJ databases">
        <title>Isolation and whole genome analysis of endospore-forming bacteria from heroin.</title>
        <authorList>
            <person name="Kalinowski J."/>
            <person name="Ahrens B."/>
            <person name="Al-Dilaimi A."/>
            <person name="Winkler A."/>
            <person name="Wibberg D."/>
            <person name="Schleenbecker U."/>
            <person name="Ruckert C."/>
            <person name="Wolfel R."/>
            <person name="Grass G."/>
        </authorList>
    </citation>
    <scope>NUCLEOTIDE SEQUENCE [LARGE SCALE GENOMIC DNA]</scope>
    <source>
        <strain evidence="2 3">7539</strain>
    </source>
</reference>
<proteinExistence type="predicted"/>
<sequence>MELPETSKRVLQIVERQLRAQNEKGIAEYGQTIDDAQGYDWTLEALSECVDAMQYMARRMLELEGENERIRTENERIKEGTREALKIITDNMLSLEKENKKLKEAQASQTN</sequence>
<name>A0A268P5E7_SHOCL</name>
<dbReference type="EMBL" id="NPCC01000002">
    <property type="protein sequence ID" value="PAE90901.1"/>
    <property type="molecule type" value="Genomic_DNA"/>
</dbReference>
<evidence type="ECO:0000313" key="2">
    <source>
        <dbReference type="EMBL" id="PAE90901.1"/>
    </source>
</evidence>
<feature type="coiled-coil region" evidence="1">
    <location>
        <begin position="60"/>
        <end position="105"/>
    </location>
</feature>
<gene>
    <name evidence="2" type="ORF">CHH72_00330</name>
</gene>
<protein>
    <submittedName>
        <fullName evidence="2">Uncharacterized protein</fullName>
    </submittedName>
</protein>
<accession>A0A268P5E7</accession>
<organism evidence="2 3">
    <name type="scientific">Shouchella clausii</name>
    <name type="common">Alkalihalobacillus clausii</name>
    <dbReference type="NCBI Taxonomy" id="79880"/>
    <lineage>
        <taxon>Bacteria</taxon>
        <taxon>Bacillati</taxon>
        <taxon>Bacillota</taxon>
        <taxon>Bacilli</taxon>
        <taxon>Bacillales</taxon>
        <taxon>Bacillaceae</taxon>
        <taxon>Shouchella</taxon>
    </lineage>
</organism>
<evidence type="ECO:0000256" key="1">
    <source>
        <dbReference type="SAM" id="Coils"/>
    </source>
</evidence>
<dbReference type="AlphaFoldDB" id="A0A268P5E7"/>
<evidence type="ECO:0000313" key="3">
    <source>
        <dbReference type="Proteomes" id="UP000216207"/>
    </source>
</evidence>
<dbReference type="RefSeq" id="WP_095325969.1">
    <property type="nucleotide sequence ID" value="NZ_NPCC01000002.1"/>
</dbReference>